<name>A0A4P7GJ95_9ACTN</name>
<proteinExistence type="predicted"/>
<dbReference type="Gene3D" id="3.60.10.10">
    <property type="entry name" value="Endonuclease/exonuclease/phosphatase"/>
    <property type="match status" value="1"/>
</dbReference>
<dbReference type="KEGG" id="noy:EXE57_06425"/>
<dbReference type="Proteomes" id="UP000294894">
    <property type="component" value="Chromosome"/>
</dbReference>
<feature type="region of interest" description="Disordered" evidence="1">
    <location>
        <begin position="335"/>
        <end position="354"/>
    </location>
</feature>
<dbReference type="GO" id="GO:0003824">
    <property type="term" value="F:catalytic activity"/>
    <property type="evidence" value="ECO:0007669"/>
    <property type="project" value="InterPro"/>
</dbReference>
<dbReference type="RefSeq" id="WP_135075260.1">
    <property type="nucleotide sequence ID" value="NZ_CP038267.1"/>
</dbReference>
<dbReference type="OrthoDB" id="155529at2"/>
<keyword evidence="4" id="KW-1185">Reference proteome</keyword>
<dbReference type="GO" id="GO:0016020">
    <property type="term" value="C:membrane"/>
    <property type="evidence" value="ECO:0007669"/>
    <property type="project" value="GOC"/>
</dbReference>
<sequence>MRGRRIDVLLTVALVVVLVGAGLGIAFLGTAPAPDVVAPEPETPASTAPSSPTATTPPPATPTGRSRPPRPTRPPVMPSATASVCPELTAEGSVLRVLSYNVHSGRGVDGRLDVARIAGLLRQWDVDVALLQEVDRGRRASRYVDMPAILARQTGMDLAYGVNWRPNGGEYGVATLSRFPIVEQRNTLLPNAPGYQQRGLLRADIDVAGTTISTYNTHLENKSQLMRLRQVSASRRIVAQTRHPVILGGDLNSQPGSPMLGVLRSFVSDAWDVAGRGPGLTVPLRNPRLRVDYVMYSPPLEATSAQVLSSSASNHRAVLADLVLPGDSTAICVPDLTGPVPGNGPDRGRSGPAR</sequence>
<dbReference type="PANTHER" id="PTHR14859">
    <property type="entry name" value="CALCOFLUOR WHITE HYPERSENSITIVE PROTEIN PRECURSOR"/>
    <property type="match status" value="1"/>
</dbReference>
<dbReference type="GO" id="GO:0006506">
    <property type="term" value="P:GPI anchor biosynthetic process"/>
    <property type="evidence" value="ECO:0007669"/>
    <property type="project" value="TreeGrafter"/>
</dbReference>
<feature type="region of interest" description="Disordered" evidence="1">
    <location>
        <begin position="38"/>
        <end position="81"/>
    </location>
</feature>
<dbReference type="SUPFAM" id="SSF56219">
    <property type="entry name" value="DNase I-like"/>
    <property type="match status" value="1"/>
</dbReference>
<feature type="compositionally biased region" description="Low complexity" evidence="1">
    <location>
        <begin position="38"/>
        <end position="54"/>
    </location>
</feature>
<dbReference type="InterPro" id="IPR036691">
    <property type="entry name" value="Endo/exonu/phosph_ase_sf"/>
</dbReference>
<dbReference type="Pfam" id="PF03372">
    <property type="entry name" value="Exo_endo_phos"/>
    <property type="match status" value="1"/>
</dbReference>
<dbReference type="EMBL" id="CP038267">
    <property type="protein sequence ID" value="QBR91953.1"/>
    <property type="molecule type" value="Genomic_DNA"/>
</dbReference>
<dbReference type="AlphaFoldDB" id="A0A4P7GJ95"/>
<feature type="domain" description="Endonuclease/exonuclease/phosphatase" evidence="2">
    <location>
        <begin position="98"/>
        <end position="315"/>
    </location>
</feature>
<protein>
    <recommendedName>
        <fullName evidence="2">Endonuclease/exonuclease/phosphatase domain-containing protein</fullName>
    </recommendedName>
</protein>
<evidence type="ECO:0000259" key="2">
    <source>
        <dbReference type="Pfam" id="PF03372"/>
    </source>
</evidence>
<reference evidence="3 4" key="1">
    <citation type="submission" date="2019-03" db="EMBL/GenBank/DDBJ databases">
        <title>Three New Species of Nocardioides, Nocardioides euryhalodurans sp. nov., Nocardioides seonyuensis sp. nov. and Nocardioides eburneoflavus sp. nov., Iolated from Soil.</title>
        <authorList>
            <person name="Roh S.G."/>
            <person name="Lee C."/>
            <person name="Kim M.-K."/>
            <person name="Kim S.B."/>
        </authorList>
    </citation>
    <scope>NUCLEOTIDE SEQUENCE [LARGE SCALE GENOMIC DNA]</scope>
    <source>
        <strain evidence="3 4">MMS17-SY117</strain>
    </source>
</reference>
<organism evidence="3 4">
    <name type="scientific">Nocardioides euryhalodurans</name>
    <dbReference type="NCBI Taxonomy" id="2518370"/>
    <lineage>
        <taxon>Bacteria</taxon>
        <taxon>Bacillati</taxon>
        <taxon>Actinomycetota</taxon>
        <taxon>Actinomycetes</taxon>
        <taxon>Propionibacteriales</taxon>
        <taxon>Nocardioidaceae</taxon>
        <taxon>Nocardioides</taxon>
    </lineage>
</organism>
<gene>
    <name evidence="3" type="ORF">EXE57_06425</name>
</gene>
<evidence type="ECO:0000313" key="4">
    <source>
        <dbReference type="Proteomes" id="UP000294894"/>
    </source>
</evidence>
<evidence type="ECO:0000256" key="1">
    <source>
        <dbReference type="SAM" id="MobiDB-lite"/>
    </source>
</evidence>
<accession>A0A4P7GJ95</accession>
<dbReference type="InterPro" id="IPR051916">
    <property type="entry name" value="GPI-anchor_lipid_remodeler"/>
</dbReference>
<dbReference type="InterPro" id="IPR005135">
    <property type="entry name" value="Endo/exonuclease/phosphatase"/>
</dbReference>
<dbReference type="PANTHER" id="PTHR14859:SF15">
    <property type="entry name" value="ENDONUCLEASE_EXONUCLEASE_PHOSPHATASE DOMAIN-CONTAINING PROTEIN"/>
    <property type="match status" value="1"/>
</dbReference>
<evidence type="ECO:0000313" key="3">
    <source>
        <dbReference type="EMBL" id="QBR91953.1"/>
    </source>
</evidence>